<evidence type="ECO:0000313" key="1">
    <source>
        <dbReference type="EMBL" id="CAG8855797.1"/>
    </source>
</evidence>
<comment type="caution">
    <text evidence="1">The sequence shown here is derived from an EMBL/GenBank/DDBJ whole genome shotgun (WGS) entry which is preliminary data.</text>
</comment>
<feature type="non-terminal residue" evidence="1">
    <location>
        <position position="1"/>
    </location>
</feature>
<accession>A0ABN7XKF5</accession>
<protein>
    <submittedName>
        <fullName evidence="1">16469_t:CDS:1</fullName>
    </submittedName>
</protein>
<evidence type="ECO:0000313" key="2">
    <source>
        <dbReference type="Proteomes" id="UP000789901"/>
    </source>
</evidence>
<organism evidence="1 2">
    <name type="scientific">Gigaspora margarita</name>
    <dbReference type="NCBI Taxonomy" id="4874"/>
    <lineage>
        <taxon>Eukaryota</taxon>
        <taxon>Fungi</taxon>
        <taxon>Fungi incertae sedis</taxon>
        <taxon>Mucoromycota</taxon>
        <taxon>Glomeromycotina</taxon>
        <taxon>Glomeromycetes</taxon>
        <taxon>Diversisporales</taxon>
        <taxon>Gigasporaceae</taxon>
        <taxon>Gigaspora</taxon>
    </lineage>
</organism>
<dbReference type="EMBL" id="CAJVQB010153269">
    <property type="protein sequence ID" value="CAG8855797.1"/>
    <property type="molecule type" value="Genomic_DNA"/>
</dbReference>
<dbReference type="Proteomes" id="UP000789901">
    <property type="component" value="Unassembled WGS sequence"/>
</dbReference>
<sequence>TSDELRTAQSCTETEETEKLWKAEGRKYRELCATLVGTDDWRTGPGRSWKSIALSAGLGKNEGYSGRLSTELGCTT</sequence>
<reference evidence="1 2" key="1">
    <citation type="submission" date="2021-06" db="EMBL/GenBank/DDBJ databases">
        <authorList>
            <person name="Kallberg Y."/>
            <person name="Tangrot J."/>
            <person name="Rosling A."/>
        </authorList>
    </citation>
    <scope>NUCLEOTIDE SEQUENCE [LARGE SCALE GENOMIC DNA]</scope>
    <source>
        <strain evidence="1 2">120-4 pot B 10/14</strain>
    </source>
</reference>
<gene>
    <name evidence="1" type="ORF">GMARGA_LOCUS44618</name>
</gene>
<keyword evidence="2" id="KW-1185">Reference proteome</keyword>
<feature type="non-terminal residue" evidence="1">
    <location>
        <position position="76"/>
    </location>
</feature>
<proteinExistence type="predicted"/>
<name>A0ABN7XKF5_GIGMA</name>